<gene>
    <name evidence="2" type="ORF">BKA15_003070</name>
</gene>
<dbReference type="AlphaFoldDB" id="A0A7Y9I7I7"/>
<evidence type="ECO:0000313" key="2">
    <source>
        <dbReference type="EMBL" id="NYE71741.1"/>
    </source>
</evidence>
<dbReference type="EMBL" id="JACCBU010000001">
    <property type="protein sequence ID" value="NYE71741.1"/>
    <property type="molecule type" value="Genomic_DNA"/>
</dbReference>
<feature type="coiled-coil region" evidence="1">
    <location>
        <begin position="14"/>
        <end position="41"/>
    </location>
</feature>
<sequence>MVEVVILLLCGGTKSGQEDDIERAREIAQEWKESKKNDQEE</sequence>
<organism evidence="2 3">
    <name type="scientific">Microlunatus parietis</name>
    <dbReference type="NCBI Taxonomy" id="682979"/>
    <lineage>
        <taxon>Bacteria</taxon>
        <taxon>Bacillati</taxon>
        <taxon>Actinomycetota</taxon>
        <taxon>Actinomycetes</taxon>
        <taxon>Propionibacteriales</taxon>
        <taxon>Propionibacteriaceae</taxon>
        <taxon>Microlunatus</taxon>
    </lineage>
</organism>
<protein>
    <submittedName>
        <fullName evidence="2">Putative component of toxin-antitoxin plasmid stabilization module</fullName>
    </submittedName>
</protein>
<reference evidence="2 3" key="1">
    <citation type="submission" date="2020-07" db="EMBL/GenBank/DDBJ databases">
        <title>Sequencing the genomes of 1000 actinobacteria strains.</title>
        <authorList>
            <person name="Klenk H.-P."/>
        </authorList>
    </citation>
    <scope>NUCLEOTIDE SEQUENCE [LARGE SCALE GENOMIC DNA]</scope>
    <source>
        <strain evidence="2 3">DSM 22083</strain>
    </source>
</reference>
<keyword evidence="1" id="KW-0175">Coiled coil</keyword>
<dbReference type="Proteomes" id="UP000569914">
    <property type="component" value="Unassembled WGS sequence"/>
</dbReference>
<name>A0A7Y9I7I7_9ACTN</name>
<dbReference type="RefSeq" id="WP_281385287.1">
    <property type="nucleotide sequence ID" value="NZ_JACCBU010000001.1"/>
</dbReference>
<accession>A0A7Y9I7I7</accession>
<comment type="caution">
    <text evidence="2">The sequence shown here is derived from an EMBL/GenBank/DDBJ whole genome shotgun (WGS) entry which is preliminary data.</text>
</comment>
<evidence type="ECO:0000256" key="1">
    <source>
        <dbReference type="SAM" id="Coils"/>
    </source>
</evidence>
<proteinExistence type="predicted"/>
<evidence type="ECO:0000313" key="3">
    <source>
        <dbReference type="Proteomes" id="UP000569914"/>
    </source>
</evidence>
<keyword evidence="3" id="KW-1185">Reference proteome</keyword>